<feature type="compositionally biased region" description="Basic residues" evidence="1">
    <location>
        <begin position="59"/>
        <end position="69"/>
    </location>
</feature>
<protein>
    <submittedName>
        <fullName evidence="3">Uncharacterized protein</fullName>
    </submittedName>
</protein>
<evidence type="ECO:0000313" key="3">
    <source>
        <dbReference type="EMBL" id="CAE8694859.1"/>
    </source>
</evidence>
<dbReference type="EMBL" id="CAJNNW010028149">
    <property type="protein sequence ID" value="CAE8694859.1"/>
    <property type="molecule type" value="Genomic_DNA"/>
</dbReference>
<reference evidence="3" key="1">
    <citation type="submission" date="2021-02" db="EMBL/GenBank/DDBJ databases">
        <authorList>
            <person name="Dougan E. K."/>
            <person name="Rhodes N."/>
            <person name="Thang M."/>
            <person name="Chan C."/>
        </authorList>
    </citation>
    <scope>NUCLEOTIDE SEQUENCE</scope>
</reference>
<dbReference type="Proteomes" id="UP000626109">
    <property type="component" value="Unassembled WGS sequence"/>
</dbReference>
<gene>
    <name evidence="3" type="ORF">PGLA2088_LOCUS29057</name>
</gene>
<feature type="transmembrane region" description="Helical" evidence="2">
    <location>
        <begin position="30"/>
        <end position="52"/>
    </location>
</feature>
<evidence type="ECO:0000256" key="1">
    <source>
        <dbReference type="SAM" id="MobiDB-lite"/>
    </source>
</evidence>
<proteinExistence type="predicted"/>
<comment type="caution">
    <text evidence="3">The sequence shown here is derived from an EMBL/GenBank/DDBJ whole genome shotgun (WGS) entry which is preliminary data.</text>
</comment>
<organism evidence="3 4">
    <name type="scientific">Polarella glacialis</name>
    <name type="common">Dinoflagellate</name>
    <dbReference type="NCBI Taxonomy" id="89957"/>
    <lineage>
        <taxon>Eukaryota</taxon>
        <taxon>Sar</taxon>
        <taxon>Alveolata</taxon>
        <taxon>Dinophyceae</taxon>
        <taxon>Suessiales</taxon>
        <taxon>Suessiaceae</taxon>
        <taxon>Polarella</taxon>
    </lineage>
</organism>
<feature type="region of interest" description="Disordered" evidence="1">
    <location>
        <begin position="57"/>
        <end position="83"/>
    </location>
</feature>
<accession>A0A813KBL8</accession>
<sequence length="156" mass="16737">MDAPSQVKPPLGPIAKAVRWVFPAGKGFPWWGWVVGGLSVAAVCSCVAILSAPAWPGTRGKKGPAGRKTRAVEGLSDRDLEGAPTEEAAPLIMQDAGLHKPQLHTPTLPVPQLILPWDVTPAVPYFQTQGPQFVPQQPIQYAQNAGFAPMMQQRWG</sequence>
<evidence type="ECO:0000256" key="2">
    <source>
        <dbReference type="SAM" id="Phobius"/>
    </source>
</evidence>
<evidence type="ECO:0000313" key="4">
    <source>
        <dbReference type="Proteomes" id="UP000626109"/>
    </source>
</evidence>
<dbReference type="AlphaFoldDB" id="A0A813KBL8"/>
<keyword evidence="2" id="KW-0812">Transmembrane</keyword>
<name>A0A813KBL8_POLGL</name>
<keyword evidence="2" id="KW-0472">Membrane</keyword>
<keyword evidence="2" id="KW-1133">Transmembrane helix</keyword>